<dbReference type="AlphaFoldDB" id="U7QDF4"/>
<dbReference type="InterPro" id="IPR004408">
    <property type="entry name" value="Biotin_CoA_COase_ligase"/>
</dbReference>
<dbReference type="Pfam" id="PF03099">
    <property type="entry name" value="BPL_LplA_LipB"/>
    <property type="match status" value="1"/>
</dbReference>
<dbReference type="CDD" id="cd16442">
    <property type="entry name" value="BPL"/>
    <property type="match status" value="1"/>
</dbReference>
<dbReference type="PANTHER" id="PTHR12835:SF5">
    <property type="entry name" value="BIOTIN--PROTEIN LIGASE"/>
    <property type="match status" value="1"/>
</dbReference>
<keyword evidence="4" id="KW-1185">Reference proteome</keyword>
<proteinExistence type="predicted"/>
<keyword evidence="1 3" id="KW-0436">Ligase</keyword>
<gene>
    <name evidence="3" type="ORF">M595_5002</name>
</gene>
<organism evidence="3 4">
    <name type="scientific">Lyngbya aestuarii BL J</name>
    <dbReference type="NCBI Taxonomy" id="1348334"/>
    <lineage>
        <taxon>Bacteria</taxon>
        <taxon>Bacillati</taxon>
        <taxon>Cyanobacteriota</taxon>
        <taxon>Cyanophyceae</taxon>
        <taxon>Oscillatoriophycideae</taxon>
        <taxon>Oscillatoriales</taxon>
        <taxon>Microcoleaceae</taxon>
        <taxon>Lyngbya</taxon>
    </lineage>
</organism>
<evidence type="ECO:0000256" key="1">
    <source>
        <dbReference type="ARBA" id="ARBA00022598"/>
    </source>
</evidence>
<reference evidence="3 4" key="1">
    <citation type="journal article" date="2013" name="Front. Microbiol.">
        <title>Comparative genomic analyses of the cyanobacterium, Lyngbya aestuarii BL J, a powerful hydrogen producer.</title>
        <authorList>
            <person name="Kothari A."/>
            <person name="Vaughn M."/>
            <person name="Garcia-Pichel F."/>
        </authorList>
    </citation>
    <scope>NUCLEOTIDE SEQUENCE [LARGE SCALE GENOMIC DNA]</scope>
    <source>
        <strain evidence="3 4">BL J</strain>
    </source>
</reference>
<dbReference type="NCBIfam" id="TIGR00121">
    <property type="entry name" value="birA_ligase"/>
    <property type="match status" value="1"/>
</dbReference>
<dbReference type="InterPro" id="IPR004143">
    <property type="entry name" value="BPL_LPL_catalytic"/>
</dbReference>
<name>U7QDF4_9CYAN</name>
<sequence>MTLNSQRLEAAIEALHEFAEPDNTPNRDHEPDFQLHLFDCIPSTNQILWELMNSGAKAGTVVIASQQTAGRGQWGRQWQSSQGGLYLSMAVEPQILASHQAQLTLCSAWGIATILQDYHIPIRLKWPNDLILTERKLGGILTETKVSNGQIIRAVIGVGINWANSIPETGINLQTYFAQNPDPVRVYSLEMLAALVVQGLRMGLRQLLTVGIEPVLKSYSQLLTCIGNRVRVAEQSGVIVGVNAAGELRVMLEPNHANKAQEICIQPGKISLGYGSDESFNIKS</sequence>
<evidence type="ECO:0000313" key="4">
    <source>
        <dbReference type="Proteomes" id="UP000017127"/>
    </source>
</evidence>
<dbReference type="SUPFAM" id="SSF55681">
    <property type="entry name" value="Class II aaRS and biotin synthetases"/>
    <property type="match status" value="1"/>
</dbReference>
<dbReference type="GO" id="GO:0005737">
    <property type="term" value="C:cytoplasm"/>
    <property type="evidence" value="ECO:0007669"/>
    <property type="project" value="TreeGrafter"/>
</dbReference>
<dbReference type="GO" id="GO:0004077">
    <property type="term" value="F:biotin--[biotin carboxyl-carrier protein] ligase activity"/>
    <property type="evidence" value="ECO:0007669"/>
    <property type="project" value="UniProtKB-EC"/>
</dbReference>
<accession>U7QDF4</accession>
<dbReference type="RefSeq" id="WP_023068696.1">
    <property type="nucleotide sequence ID" value="NZ_AUZM01000070.1"/>
</dbReference>
<feature type="domain" description="BPL/LPL catalytic" evidence="2">
    <location>
        <begin position="25"/>
        <end position="208"/>
    </location>
</feature>
<dbReference type="PATRIC" id="fig|1348334.3.peg.4819"/>
<dbReference type="OrthoDB" id="9807064at2"/>
<dbReference type="EC" id="6.3.4.15" evidence="3"/>
<dbReference type="EMBL" id="AUZM01000070">
    <property type="protein sequence ID" value="ERT05030.1"/>
    <property type="molecule type" value="Genomic_DNA"/>
</dbReference>
<dbReference type="PANTHER" id="PTHR12835">
    <property type="entry name" value="BIOTIN PROTEIN LIGASE"/>
    <property type="match status" value="1"/>
</dbReference>
<dbReference type="Proteomes" id="UP000017127">
    <property type="component" value="Unassembled WGS sequence"/>
</dbReference>
<protein>
    <submittedName>
        <fullName evidence="3">Biotin--[acetyl-CoA-carboxylase] ligase</fullName>
        <ecNumber evidence="3">6.3.4.15</ecNumber>
    </submittedName>
</protein>
<comment type="caution">
    <text evidence="3">The sequence shown here is derived from an EMBL/GenBank/DDBJ whole genome shotgun (WGS) entry which is preliminary data.</text>
</comment>
<dbReference type="InterPro" id="IPR045864">
    <property type="entry name" value="aa-tRNA-synth_II/BPL/LPL"/>
</dbReference>
<evidence type="ECO:0000259" key="2">
    <source>
        <dbReference type="PROSITE" id="PS51733"/>
    </source>
</evidence>
<dbReference type="PROSITE" id="PS51733">
    <property type="entry name" value="BPL_LPL_CATALYTIC"/>
    <property type="match status" value="1"/>
</dbReference>
<dbReference type="Gene3D" id="3.30.930.10">
    <property type="entry name" value="Bira Bifunctional Protein, Domain 2"/>
    <property type="match status" value="1"/>
</dbReference>
<evidence type="ECO:0000313" key="3">
    <source>
        <dbReference type="EMBL" id="ERT05030.1"/>
    </source>
</evidence>